<feature type="compositionally biased region" description="Basic and acidic residues" evidence="1">
    <location>
        <begin position="104"/>
        <end position="115"/>
    </location>
</feature>
<dbReference type="EMBL" id="SGPK01000228">
    <property type="protein sequence ID" value="THH05915.1"/>
    <property type="molecule type" value="Genomic_DNA"/>
</dbReference>
<evidence type="ECO:0000313" key="3">
    <source>
        <dbReference type="Proteomes" id="UP000308199"/>
    </source>
</evidence>
<sequence length="196" mass="20854">MPPRRAQIFEGIDHIPNFPFSSMKCDAKTIDGTRASEAQIKFSVQNLKNGGIAQQGGSNISGTAESKTVENETSFTVSAYGISELSITFSLQSGVSTSATESAETSKNKALEQKAPDSPASDDSTSTIRRSLQIPSASGRRDDIHVIDRTMVTGSGFDLKIAPDTTKADTYGAPTQGSPLSWLPWPPAQNSEQPNT</sequence>
<evidence type="ECO:0000313" key="2">
    <source>
        <dbReference type="EMBL" id="THH05915.1"/>
    </source>
</evidence>
<feature type="region of interest" description="Disordered" evidence="1">
    <location>
        <begin position="155"/>
        <end position="196"/>
    </location>
</feature>
<keyword evidence="3" id="KW-1185">Reference proteome</keyword>
<gene>
    <name evidence="2" type="ORF">EW145_g4452</name>
</gene>
<evidence type="ECO:0000256" key="1">
    <source>
        <dbReference type="SAM" id="MobiDB-lite"/>
    </source>
</evidence>
<feature type="compositionally biased region" description="Low complexity" evidence="1">
    <location>
        <begin position="116"/>
        <end position="127"/>
    </location>
</feature>
<dbReference type="AlphaFoldDB" id="A0A4S4L3M7"/>
<dbReference type="Proteomes" id="UP000308199">
    <property type="component" value="Unassembled WGS sequence"/>
</dbReference>
<organism evidence="2 3">
    <name type="scientific">Phellinidium pouzarii</name>
    <dbReference type="NCBI Taxonomy" id="167371"/>
    <lineage>
        <taxon>Eukaryota</taxon>
        <taxon>Fungi</taxon>
        <taxon>Dikarya</taxon>
        <taxon>Basidiomycota</taxon>
        <taxon>Agaricomycotina</taxon>
        <taxon>Agaricomycetes</taxon>
        <taxon>Hymenochaetales</taxon>
        <taxon>Hymenochaetaceae</taxon>
        <taxon>Phellinidium</taxon>
    </lineage>
</organism>
<name>A0A4S4L3M7_9AGAM</name>
<proteinExistence type="predicted"/>
<protein>
    <submittedName>
        <fullName evidence="2">Uncharacterized protein</fullName>
    </submittedName>
</protein>
<feature type="region of interest" description="Disordered" evidence="1">
    <location>
        <begin position="100"/>
        <end position="141"/>
    </location>
</feature>
<reference evidence="2 3" key="1">
    <citation type="submission" date="2019-02" db="EMBL/GenBank/DDBJ databases">
        <title>Genome sequencing of the rare red list fungi Phellinidium pouzarii.</title>
        <authorList>
            <person name="Buettner E."/>
            <person name="Kellner H."/>
        </authorList>
    </citation>
    <scope>NUCLEOTIDE SEQUENCE [LARGE SCALE GENOMIC DNA]</scope>
    <source>
        <strain evidence="2 3">DSM 108285</strain>
    </source>
</reference>
<accession>A0A4S4L3M7</accession>
<comment type="caution">
    <text evidence="2">The sequence shown here is derived from an EMBL/GenBank/DDBJ whole genome shotgun (WGS) entry which is preliminary data.</text>
</comment>